<reference evidence="2" key="3">
    <citation type="journal article" date="2023" name="J. Biotechnol.">
        <title>Draft Genome Sequences of Endophytic Pseudomonas Strains, Isolated from the Interior of Brassicaceae Plants.</title>
        <authorList>
            <person name="Kaneko H."/>
            <person name="Furuya T."/>
        </authorList>
    </citation>
    <scope>NUCLEOTIDE SEQUENCE</scope>
    <source>
        <strain evidence="2">RS3R-1</strain>
    </source>
</reference>
<sequence length="70" mass="7503">MINQHGFCGAQKIREQARSHNGSASDTNPVGASLLANETTRFQITPEQQPARRTRNGSASPARPTLSDAV</sequence>
<dbReference type="Proteomes" id="UP001145022">
    <property type="component" value="Unassembled WGS sequence"/>
</dbReference>
<reference evidence="2" key="2">
    <citation type="submission" date="2022-11" db="EMBL/GenBank/DDBJ databases">
        <title>Draft genome sequencing of Pseudomonas atacamensis RS3R1.</title>
        <authorList>
            <person name="Furuya T."/>
            <person name="Kaneko H."/>
        </authorList>
    </citation>
    <scope>NUCLEOTIDE SEQUENCE</scope>
    <source>
        <strain evidence="2">RS3R-1</strain>
    </source>
</reference>
<keyword evidence="3" id="KW-1185">Reference proteome</keyword>
<protein>
    <submittedName>
        <fullName evidence="2">Uncharacterized protein</fullName>
    </submittedName>
</protein>
<feature type="region of interest" description="Disordered" evidence="1">
    <location>
        <begin position="1"/>
        <end position="70"/>
    </location>
</feature>
<reference evidence="2" key="1">
    <citation type="journal article" date="2021" name="Sci. Rep.">
        <title>An efficient direct screening system for microorganisms that activate plant immune responses based on plant-microbe interactions using cultured plant cells.</title>
        <authorList>
            <person name="Kurokawa M."/>
            <person name="Nakano M."/>
            <person name="Kitahata N."/>
            <person name="Kuchitsu K."/>
            <person name="Furuya T."/>
        </authorList>
    </citation>
    <scope>NUCLEOTIDE SEQUENCE</scope>
    <source>
        <strain evidence="2">RS3R-1</strain>
    </source>
</reference>
<name>A0ABQ5PSB3_9PSED</name>
<feature type="compositionally biased region" description="Polar residues" evidence="1">
    <location>
        <begin position="19"/>
        <end position="48"/>
    </location>
</feature>
<evidence type="ECO:0000313" key="3">
    <source>
        <dbReference type="Proteomes" id="UP001145022"/>
    </source>
</evidence>
<comment type="caution">
    <text evidence="2">The sequence shown here is derived from an EMBL/GenBank/DDBJ whole genome shotgun (WGS) entry which is preliminary data.</text>
</comment>
<evidence type="ECO:0000313" key="2">
    <source>
        <dbReference type="EMBL" id="GLH46201.1"/>
    </source>
</evidence>
<organism evidence="2 3">
    <name type="scientific">Pseudomonas atacamensis</name>
    <dbReference type="NCBI Taxonomy" id="2565368"/>
    <lineage>
        <taxon>Bacteria</taxon>
        <taxon>Pseudomonadati</taxon>
        <taxon>Pseudomonadota</taxon>
        <taxon>Gammaproteobacteria</taxon>
        <taxon>Pseudomonadales</taxon>
        <taxon>Pseudomonadaceae</taxon>
        <taxon>Pseudomonas</taxon>
    </lineage>
</organism>
<gene>
    <name evidence="2" type="ORF">RS3R1_52890</name>
</gene>
<accession>A0ABQ5PSB3</accession>
<proteinExistence type="predicted"/>
<dbReference type="EMBL" id="BSCQ01000057">
    <property type="protein sequence ID" value="GLH46201.1"/>
    <property type="molecule type" value="Genomic_DNA"/>
</dbReference>
<evidence type="ECO:0000256" key="1">
    <source>
        <dbReference type="SAM" id="MobiDB-lite"/>
    </source>
</evidence>